<evidence type="ECO:0000256" key="4">
    <source>
        <dbReference type="ARBA" id="ARBA00022842"/>
    </source>
</evidence>
<dbReference type="Gene3D" id="3.40.50.1000">
    <property type="entry name" value="HAD superfamily/HAD-like"/>
    <property type="match status" value="1"/>
</dbReference>
<dbReference type="InterPro" id="IPR006439">
    <property type="entry name" value="HAD-SF_hydro_IA"/>
</dbReference>
<dbReference type="Proteomes" id="UP000023464">
    <property type="component" value="Unassembled WGS sequence"/>
</dbReference>
<evidence type="ECO:0000313" key="6">
    <source>
        <dbReference type="Proteomes" id="UP000023464"/>
    </source>
</evidence>
<name>A0A022PEF0_9GAMM</name>
<dbReference type="Gene3D" id="1.20.120.1600">
    <property type="match status" value="1"/>
</dbReference>
<dbReference type="AlphaFoldDB" id="A0A022PEF0"/>
<dbReference type="SUPFAM" id="SSF56784">
    <property type="entry name" value="HAD-like"/>
    <property type="match status" value="1"/>
</dbReference>
<dbReference type="GO" id="GO:0046872">
    <property type="term" value="F:metal ion binding"/>
    <property type="evidence" value="ECO:0007669"/>
    <property type="project" value="UniProtKB-KW"/>
</dbReference>
<reference evidence="5 6" key="1">
    <citation type="submission" date="2014-03" db="EMBL/GenBank/DDBJ databases">
        <title>Draft Genome of Photorhabdus luminescens BA1, an Egyptian Isolate.</title>
        <authorList>
            <person name="Ghazal S."/>
            <person name="Hurst S.G.IV."/>
            <person name="Morris K."/>
            <person name="Thomas K."/>
            <person name="Tisa L.S."/>
        </authorList>
    </citation>
    <scope>NUCLEOTIDE SEQUENCE [LARGE SCALE GENOMIC DNA]</scope>
    <source>
        <strain evidence="5 6">BA1</strain>
    </source>
</reference>
<dbReference type="InterPro" id="IPR023214">
    <property type="entry name" value="HAD_sf"/>
</dbReference>
<dbReference type="NCBIfam" id="TIGR01549">
    <property type="entry name" value="HAD-SF-IA-v1"/>
    <property type="match status" value="1"/>
</dbReference>
<evidence type="ECO:0000256" key="1">
    <source>
        <dbReference type="ARBA" id="ARBA00001946"/>
    </source>
</evidence>
<proteinExistence type="predicted"/>
<keyword evidence="6" id="KW-1185">Reference proteome</keyword>
<protein>
    <submittedName>
        <fullName evidence="5">Haloacid dehalogenase superfamily enzyme, subfamily IA</fullName>
    </submittedName>
</protein>
<dbReference type="RefSeq" id="WP_036783026.1">
    <property type="nucleotide sequence ID" value="NZ_CAWLTM010000022.1"/>
</dbReference>
<dbReference type="NCBIfam" id="NF008018">
    <property type="entry name" value="PRK10748.1"/>
    <property type="match status" value="1"/>
</dbReference>
<dbReference type="GO" id="GO:0016787">
    <property type="term" value="F:hydrolase activity"/>
    <property type="evidence" value="ECO:0007669"/>
    <property type="project" value="UniProtKB-KW"/>
</dbReference>
<dbReference type="InterPro" id="IPR036412">
    <property type="entry name" value="HAD-like_sf"/>
</dbReference>
<keyword evidence="3" id="KW-0378">Hydrolase</keyword>
<keyword evidence="4" id="KW-0460">Magnesium</keyword>
<dbReference type="EMBL" id="JFGV01000093">
    <property type="protein sequence ID" value="EYU13333.1"/>
    <property type="molecule type" value="Genomic_DNA"/>
</dbReference>
<organism evidence="5 6">
    <name type="scientific">Photorhabdus aegyptia</name>
    <dbReference type="NCBI Taxonomy" id="2805098"/>
    <lineage>
        <taxon>Bacteria</taxon>
        <taxon>Pseudomonadati</taxon>
        <taxon>Pseudomonadota</taxon>
        <taxon>Gammaproteobacteria</taxon>
        <taxon>Enterobacterales</taxon>
        <taxon>Morganellaceae</taxon>
        <taxon>Photorhabdus</taxon>
    </lineage>
</organism>
<evidence type="ECO:0000256" key="3">
    <source>
        <dbReference type="ARBA" id="ARBA00022801"/>
    </source>
</evidence>
<dbReference type="InterPro" id="IPR051400">
    <property type="entry name" value="HAD-like_hydrolase"/>
</dbReference>
<evidence type="ECO:0000256" key="2">
    <source>
        <dbReference type="ARBA" id="ARBA00022723"/>
    </source>
</evidence>
<keyword evidence="2" id="KW-0479">Metal-binding</keyword>
<dbReference type="PATRIC" id="fig|1393736.3.peg.4265"/>
<gene>
    <name evidence="5" type="ORF">BA1DRAFT_04184</name>
</gene>
<dbReference type="Pfam" id="PF00702">
    <property type="entry name" value="Hydrolase"/>
    <property type="match status" value="1"/>
</dbReference>
<dbReference type="PANTHER" id="PTHR46470:SF4">
    <property type="entry name" value="5-AMINO-6-(5-PHOSPHO-D-RIBITYLAMINO)URACIL PHOSPHATASE YIGB"/>
    <property type="match status" value="1"/>
</dbReference>
<sequence length="238" mass="27233">MRFYRPLAPVLAMTFDLDDTLYDNHPVMDKTEEEVLNFVRQYDPRFSHLNYQDLHAFRELTLEQYPEIYHDMTLWRWHCSRLMFCHYGFSGEDADRGADDVMAHFTLWRNRIDIPESTHKTLAALAEQMPLVAITNGNAEPAACGLAPYFKFVLKAGPDGRSKPCSDMYRLAADRLDLPLGQILHVGDDLNADVAGALRSGMQACWINTKNKKLLQTTESRLLPHIEIYNLASLTALI</sequence>
<dbReference type="PANTHER" id="PTHR46470">
    <property type="entry name" value="N-ACYLNEURAMINATE-9-PHOSPHATASE"/>
    <property type="match status" value="1"/>
</dbReference>
<evidence type="ECO:0000313" key="5">
    <source>
        <dbReference type="EMBL" id="EYU13333.1"/>
    </source>
</evidence>
<comment type="caution">
    <text evidence="5">The sequence shown here is derived from an EMBL/GenBank/DDBJ whole genome shotgun (WGS) entry which is preliminary data.</text>
</comment>
<dbReference type="SFLD" id="SFLDG01129">
    <property type="entry name" value="C1.5:_HAD__Beta-PGM__Phosphata"/>
    <property type="match status" value="1"/>
</dbReference>
<comment type="cofactor">
    <cofactor evidence="1">
        <name>Mg(2+)</name>
        <dbReference type="ChEBI" id="CHEBI:18420"/>
    </cofactor>
</comment>
<accession>A0A022PEF0</accession>
<dbReference type="SFLD" id="SFLDS00003">
    <property type="entry name" value="Haloacid_Dehalogenase"/>
    <property type="match status" value="1"/>
</dbReference>
<dbReference type="GO" id="GO:0009231">
    <property type="term" value="P:riboflavin biosynthetic process"/>
    <property type="evidence" value="ECO:0007669"/>
    <property type="project" value="TreeGrafter"/>
</dbReference>